<dbReference type="EMBL" id="AFWT01000004">
    <property type="protein sequence ID" value="EGV33028.1"/>
    <property type="molecule type" value="Genomic_DNA"/>
</dbReference>
<dbReference type="PATRIC" id="fig|765913.3.peg.719"/>
<dbReference type="RefSeq" id="WP_007039422.1">
    <property type="nucleotide sequence ID" value="NZ_AFWT01000004.1"/>
</dbReference>
<gene>
    <name evidence="2" type="ORF">ThidrDRAFT_0706</name>
</gene>
<keyword evidence="3" id="KW-1185">Reference proteome</keyword>
<dbReference type="OrthoDB" id="8481263at2"/>
<feature type="region of interest" description="Disordered" evidence="1">
    <location>
        <begin position="41"/>
        <end position="60"/>
    </location>
</feature>
<reference evidence="2 3" key="1">
    <citation type="submission" date="2011-06" db="EMBL/GenBank/DDBJ databases">
        <title>The draft genome of Thiorhodococcus drewsii AZ1.</title>
        <authorList>
            <consortium name="US DOE Joint Genome Institute (JGI-PGF)"/>
            <person name="Lucas S."/>
            <person name="Han J."/>
            <person name="Lapidus A."/>
            <person name="Cheng J.-F."/>
            <person name="Goodwin L."/>
            <person name="Pitluck S."/>
            <person name="Peters L."/>
            <person name="Land M.L."/>
            <person name="Hauser L."/>
            <person name="Vogl K."/>
            <person name="Liu Z."/>
            <person name="Imhoff J."/>
            <person name="Thiel V."/>
            <person name="Frigaard N.-U."/>
            <person name="Bryant D.A."/>
            <person name="Woyke T.J."/>
        </authorList>
    </citation>
    <scope>NUCLEOTIDE SEQUENCE [LARGE SCALE GENOMIC DNA]</scope>
    <source>
        <strain evidence="2 3">AZ1</strain>
    </source>
</reference>
<dbReference type="Proteomes" id="UP000004200">
    <property type="component" value="Unassembled WGS sequence"/>
</dbReference>
<evidence type="ECO:0008006" key="4">
    <source>
        <dbReference type="Google" id="ProtNLM"/>
    </source>
</evidence>
<evidence type="ECO:0000313" key="2">
    <source>
        <dbReference type="EMBL" id="EGV33028.1"/>
    </source>
</evidence>
<dbReference type="AlphaFoldDB" id="G2DXH9"/>
<name>G2DXH9_9GAMM</name>
<evidence type="ECO:0000313" key="3">
    <source>
        <dbReference type="Proteomes" id="UP000004200"/>
    </source>
</evidence>
<proteinExistence type="predicted"/>
<evidence type="ECO:0000256" key="1">
    <source>
        <dbReference type="SAM" id="MobiDB-lite"/>
    </source>
</evidence>
<comment type="caution">
    <text evidence="2">The sequence shown here is derived from an EMBL/GenBank/DDBJ whole genome shotgun (WGS) entry which is preliminary data.</text>
</comment>
<organism evidence="2 3">
    <name type="scientific">Thiorhodococcus drewsii AZ1</name>
    <dbReference type="NCBI Taxonomy" id="765913"/>
    <lineage>
        <taxon>Bacteria</taxon>
        <taxon>Pseudomonadati</taxon>
        <taxon>Pseudomonadota</taxon>
        <taxon>Gammaproteobacteria</taxon>
        <taxon>Chromatiales</taxon>
        <taxon>Chromatiaceae</taxon>
        <taxon>Thiorhodococcus</taxon>
    </lineage>
</organism>
<sequence length="124" mass="14242">MLTQQRGSADERRLSKLFRALSPSDRDSLLAFAEFLVQRDRTEPTETVPREPKPTTRPDDETVIGAIKRLSQSYDMLERERLLNETSALMSAHLLQGRGATEVIDDLEALFARHYQEYRSKFSA</sequence>
<dbReference type="STRING" id="765913.ThidrDRAFT_0706"/>
<protein>
    <recommendedName>
        <fullName evidence="4">Crp/Fnr family transcriptional regulator</fullName>
    </recommendedName>
</protein>
<accession>G2DXH9</accession>
<dbReference type="eggNOG" id="ENOG5032TA3">
    <property type="taxonomic scope" value="Bacteria"/>
</dbReference>